<protein>
    <submittedName>
        <fullName evidence="2">Uncharacterized protein</fullName>
    </submittedName>
</protein>
<dbReference type="Proteomes" id="UP001217754">
    <property type="component" value="Chromosome 9"/>
</dbReference>
<feature type="compositionally biased region" description="Basic and acidic residues" evidence="1">
    <location>
        <begin position="44"/>
        <end position="59"/>
    </location>
</feature>
<dbReference type="RefSeq" id="XP_060124042.1">
    <property type="nucleotide sequence ID" value="XM_060268059.1"/>
</dbReference>
<dbReference type="EMBL" id="CP119966">
    <property type="protein sequence ID" value="WFD41145.1"/>
    <property type="molecule type" value="Genomic_DNA"/>
</dbReference>
<organism evidence="2 3">
    <name type="scientific">Malassezia japonica</name>
    <dbReference type="NCBI Taxonomy" id="223818"/>
    <lineage>
        <taxon>Eukaryota</taxon>
        <taxon>Fungi</taxon>
        <taxon>Dikarya</taxon>
        <taxon>Basidiomycota</taxon>
        <taxon>Ustilaginomycotina</taxon>
        <taxon>Malasseziomycetes</taxon>
        <taxon>Malasseziales</taxon>
        <taxon>Malasseziaceae</taxon>
        <taxon>Malassezia</taxon>
    </lineage>
</organism>
<dbReference type="AlphaFoldDB" id="A0AAF0JCB7"/>
<evidence type="ECO:0000313" key="3">
    <source>
        <dbReference type="Proteomes" id="UP001217754"/>
    </source>
</evidence>
<evidence type="ECO:0000256" key="1">
    <source>
        <dbReference type="SAM" id="MobiDB-lite"/>
    </source>
</evidence>
<sequence>MSADAQPYVPPRESEDPAPKLSANASPYIPATKRIMDTALADPTKQEHSPGLEIKRVESAPEVQSPPKETTPPLTSPCYLQSVKREVHLAPASVQMEGLMHCADPVAALDQAILASQMPGNEHRTPTTLEIPLSLPPPVIQARTNPYIDLSAHLKHHGMEAEAEEFTRSQTTCDFVLTAFLTMYAPPGTSSPAAVSSAGETLMSELEHAVRAREKDLQAQLAAIAARDPPLPGSMHLPLELHLPWLHPPSGIPNATLPFLPTHFLAVCRRRASPLANGVRVVEAPCFLVPIHWIVYALQCAHLPTMVHGTGGVPVLECTVPFPQHWALIHRWLYTRDTGKLLASLLPLGTLRALPLAAIAALSLPTLTRLALKIRATWHNGRAIGIYAESFWLTLRRAWDLTVCAIVVRKGRVGKAQLEVHSA</sequence>
<reference evidence="2" key="1">
    <citation type="submission" date="2023-03" db="EMBL/GenBank/DDBJ databases">
        <title>Mating type loci evolution in Malassezia.</title>
        <authorList>
            <person name="Coelho M.A."/>
        </authorList>
    </citation>
    <scope>NUCLEOTIDE SEQUENCE</scope>
    <source>
        <strain evidence="2">CBS 9431</strain>
    </source>
</reference>
<dbReference type="GeneID" id="85227791"/>
<keyword evidence="3" id="KW-1185">Reference proteome</keyword>
<name>A0AAF0JCB7_9BASI</name>
<feature type="region of interest" description="Disordered" evidence="1">
    <location>
        <begin position="1"/>
        <end position="76"/>
    </location>
</feature>
<accession>A0AAF0JCB7</accession>
<gene>
    <name evidence="2" type="ORF">MJAP1_004140</name>
</gene>
<evidence type="ECO:0000313" key="2">
    <source>
        <dbReference type="EMBL" id="WFD41145.1"/>
    </source>
</evidence>
<proteinExistence type="predicted"/>